<evidence type="ECO:0000256" key="10">
    <source>
        <dbReference type="ARBA" id="ARBA00023157"/>
    </source>
</evidence>
<evidence type="ECO:0000256" key="11">
    <source>
        <dbReference type="ARBA" id="ARBA00023180"/>
    </source>
</evidence>
<keyword evidence="13" id="KW-0472">Membrane</keyword>
<evidence type="ECO:0000256" key="13">
    <source>
        <dbReference type="SAM" id="Phobius"/>
    </source>
</evidence>
<reference evidence="15 16" key="1">
    <citation type="journal article" date="2015" name="Nat. Commun.">
        <title>Outbred genome sequencing and CRISPR/Cas9 gene editing in butterflies.</title>
        <authorList>
            <person name="Li X."/>
            <person name="Fan D."/>
            <person name="Zhang W."/>
            <person name="Liu G."/>
            <person name="Zhang L."/>
            <person name="Zhao L."/>
            <person name="Fang X."/>
            <person name="Chen L."/>
            <person name="Dong Y."/>
            <person name="Chen Y."/>
            <person name="Ding Y."/>
            <person name="Zhao R."/>
            <person name="Feng M."/>
            <person name="Zhu Y."/>
            <person name="Feng Y."/>
            <person name="Jiang X."/>
            <person name="Zhu D."/>
            <person name="Xiang H."/>
            <person name="Feng X."/>
            <person name="Li S."/>
            <person name="Wang J."/>
            <person name="Zhang G."/>
            <person name="Kronforst M.R."/>
            <person name="Wang W."/>
        </authorList>
    </citation>
    <scope>NUCLEOTIDE SEQUENCE [LARGE SCALE GENOMIC DNA]</scope>
    <source>
        <strain evidence="15">Ya'a_city_454_Pm</strain>
        <tissue evidence="15">Whole body</tissue>
    </source>
</reference>
<dbReference type="Gene3D" id="3.40.390.10">
    <property type="entry name" value="Collagenase (Catalytic Domain)"/>
    <property type="match status" value="1"/>
</dbReference>
<dbReference type="EMBL" id="KQ461137">
    <property type="protein sequence ID" value="KPJ08826.1"/>
    <property type="molecule type" value="Genomic_DNA"/>
</dbReference>
<dbReference type="InterPro" id="IPR000718">
    <property type="entry name" value="Peptidase_M13"/>
</dbReference>
<feature type="transmembrane region" description="Helical" evidence="13">
    <location>
        <begin position="21"/>
        <end position="41"/>
    </location>
</feature>
<dbReference type="Gene3D" id="1.10.1380.10">
    <property type="entry name" value="Neutral endopeptidase , domain2"/>
    <property type="match status" value="2"/>
</dbReference>
<accession>A0A194QZ03</accession>
<keyword evidence="4" id="KW-0645">Protease</keyword>
<comment type="cofactor">
    <cofactor evidence="1">
        <name>Zn(2+)</name>
        <dbReference type="ChEBI" id="CHEBI:29105"/>
    </cofactor>
</comment>
<evidence type="ECO:0000256" key="3">
    <source>
        <dbReference type="ARBA" id="ARBA00007357"/>
    </source>
</evidence>
<keyword evidence="9" id="KW-0482">Metalloprotease</keyword>
<dbReference type="GO" id="GO:0016485">
    <property type="term" value="P:protein processing"/>
    <property type="evidence" value="ECO:0007669"/>
    <property type="project" value="TreeGrafter"/>
</dbReference>
<feature type="region of interest" description="Disordered" evidence="12">
    <location>
        <begin position="600"/>
        <end position="643"/>
    </location>
</feature>
<dbReference type="STRING" id="76193.A0A194QZ03"/>
<dbReference type="AlphaFoldDB" id="A0A194QZ03"/>
<evidence type="ECO:0000256" key="2">
    <source>
        <dbReference type="ARBA" id="ARBA00004401"/>
    </source>
</evidence>
<evidence type="ECO:0000256" key="12">
    <source>
        <dbReference type="SAM" id="MobiDB-lite"/>
    </source>
</evidence>
<comment type="similarity">
    <text evidence="3">Belongs to the peptidase M13 family.</text>
</comment>
<feature type="domain" description="Peptidase M13 N-terminal" evidence="14">
    <location>
        <begin position="246"/>
        <end position="298"/>
    </location>
</feature>
<dbReference type="InterPro" id="IPR008753">
    <property type="entry name" value="Peptidase_M13_N"/>
</dbReference>
<keyword evidence="7" id="KW-0862">Zinc</keyword>
<keyword evidence="8" id="KW-0735">Signal-anchor</keyword>
<feature type="region of interest" description="Disordered" evidence="12">
    <location>
        <begin position="132"/>
        <end position="157"/>
    </location>
</feature>
<keyword evidence="16" id="KW-1185">Reference proteome</keyword>
<dbReference type="InParanoid" id="A0A194QZ03"/>
<dbReference type="PANTHER" id="PTHR11733">
    <property type="entry name" value="ZINC METALLOPROTEASE FAMILY M13 NEPRILYSIN-RELATED"/>
    <property type="match status" value="1"/>
</dbReference>
<keyword evidence="13" id="KW-1133">Transmembrane helix</keyword>
<evidence type="ECO:0000256" key="5">
    <source>
        <dbReference type="ARBA" id="ARBA00022723"/>
    </source>
</evidence>
<dbReference type="PROSITE" id="PS51885">
    <property type="entry name" value="NEPRILYSIN"/>
    <property type="match status" value="1"/>
</dbReference>
<keyword evidence="10" id="KW-1015">Disulfide bond</keyword>
<dbReference type="GO" id="GO:0004222">
    <property type="term" value="F:metalloendopeptidase activity"/>
    <property type="evidence" value="ECO:0007669"/>
    <property type="project" value="InterPro"/>
</dbReference>
<keyword evidence="13" id="KW-0812">Transmembrane</keyword>
<protein>
    <submittedName>
        <fullName evidence="15">Membrane metallo-endopeptidase-like 1</fullName>
    </submittedName>
</protein>
<proteinExistence type="inferred from homology"/>
<dbReference type="InterPro" id="IPR024079">
    <property type="entry name" value="MetalloPept_cat_dom_sf"/>
</dbReference>
<evidence type="ECO:0000256" key="8">
    <source>
        <dbReference type="ARBA" id="ARBA00022968"/>
    </source>
</evidence>
<gene>
    <name evidence="15" type="ORF">RR48_07886</name>
</gene>
<evidence type="ECO:0000259" key="14">
    <source>
        <dbReference type="Pfam" id="PF05649"/>
    </source>
</evidence>
<dbReference type="InterPro" id="IPR042089">
    <property type="entry name" value="Peptidase_M13_dom_2"/>
</dbReference>
<feature type="domain" description="Peptidase M13 N-terminal" evidence="14">
    <location>
        <begin position="470"/>
        <end position="602"/>
    </location>
</feature>
<evidence type="ECO:0000256" key="9">
    <source>
        <dbReference type="ARBA" id="ARBA00023049"/>
    </source>
</evidence>
<feature type="region of interest" description="Disordered" evidence="12">
    <location>
        <begin position="453"/>
        <end position="472"/>
    </location>
</feature>
<dbReference type="PANTHER" id="PTHR11733:SF238">
    <property type="entry name" value="FI07649P-RELATED"/>
    <property type="match status" value="1"/>
</dbReference>
<keyword evidence="11" id="KW-0325">Glycoprotein</keyword>
<evidence type="ECO:0000256" key="1">
    <source>
        <dbReference type="ARBA" id="ARBA00001947"/>
    </source>
</evidence>
<comment type="subcellular location">
    <subcellularLocation>
        <location evidence="2">Cell membrane</location>
        <topology evidence="2">Single-pass type II membrane protein</topology>
    </subcellularLocation>
</comment>
<keyword evidence="6" id="KW-0378">Hydrolase</keyword>
<evidence type="ECO:0000256" key="4">
    <source>
        <dbReference type="ARBA" id="ARBA00022670"/>
    </source>
</evidence>
<dbReference type="GO" id="GO:0005886">
    <property type="term" value="C:plasma membrane"/>
    <property type="evidence" value="ECO:0007669"/>
    <property type="project" value="UniProtKB-SubCell"/>
</dbReference>
<dbReference type="SUPFAM" id="SSF55486">
    <property type="entry name" value="Metalloproteases ('zincins'), catalytic domain"/>
    <property type="match status" value="2"/>
</dbReference>
<evidence type="ECO:0000313" key="16">
    <source>
        <dbReference type="Proteomes" id="UP000053240"/>
    </source>
</evidence>
<name>A0A194QZ03_PAPMA</name>
<organism evidence="15 16">
    <name type="scientific">Papilio machaon</name>
    <name type="common">Old World swallowtail butterfly</name>
    <dbReference type="NCBI Taxonomy" id="76193"/>
    <lineage>
        <taxon>Eukaryota</taxon>
        <taxon>Metazoa</taxon>
        <taxon>Ecdysozoa</taxon>
        <taxon>Arthropoda</taxon>
        <taxon>Hexapoda</taxon>
        <taxon>Insecta</taxon>
        <taxon>Pterygota</taxon>
        <taxon>Neoptera</taxon>
        <taxon>Endopterygota</taxon>
        <taxon>Lepidoptera</taxon>
        <taxon>Glossata</taxon>
        <taxon>Ditrysia</taxon>
        <taxon>Papilionoidea</taxon>
        <taxon>Papilionidae</taxon>
        <taxon>Papilioninae</taxon>
        <taxon>Papilio</taxon>
    </lineage>
</organism>
<dbReference type="FunFam" id="3.40.390.10:FF:000076">
    <property type="entry name" value="membrane metallo-endopeptidase-like 1"/>
    <property type="match status" value="1"/>
</dbReference>
<evidence type="ECO:0000313" key="15">
    <source>
        <dbReference type="EMBL" id="KPJ08826.1"/>
    </source>
</evidence>
<evidence type="ECO:0000256" key="6">
    <source>
        <dbReference type="ARBA" id="ARBA00022801"/>
    </source>
</evidence>
<dbReference type="GO" id="GO:0046872">
    <property type="term" value="F:metal ion binding"/>
    <property type="evidence" value="ECO:0007669"/>
    <property type="project" value="UniProtKB-KW"/>
</dbReference>
<evidence type="ECO:0000256" key="7">
    <source>
        <dbReference type="ARBA" id="ARBA00022833"/>
    </source>
</evidence>
<sequence length="643" mass="74243">MTRVGTQNQFQVSVRPKSADFCRFICILSFVTLLAIVYLIIKTPIDSLDDPSDQFLVKNIPATYTKLEGIDPDERDVFEGFRTSFLPEEEIMLAQRISKRDVSNDNVTSDSFIWGIADNQYDIPNRVKRKSHFTSKDYEQSHTTQRSAGDEYYDDYSDDYSEDVELENTNSNKNHDKKGPLDDVVEQVRRQPELEEGEMGSSAHLYKPSKSHTGIHAFWKGEGDRLTIRKTQAIIMKRYMDAEADPCHDFYQYACGNWASLNPIPADKAGYDTFEMLRENLDTVLKDLLEFKSSENLKSSYPGEHLDLSENFLTQKNPHKCLDKQNTLFSRPKRGKFFQGHDTFIDDFVNSKKVKKLNEPYKDNSDIISRIRRYLDQRPSQITEPGWKVKYGMHGYLANNIISKEDSYIYEEKSNKKTKPKFDKRKRSTYQNSKRNYIGRKLQMYYTRVKKKHIHGKPEKKTRAPTITMSNDPADGDAALKSRFLFASCMNHEILEKRGHQPLLDLLNLLGGWPIINQQWNNNSFDWLELMAKLRVYNNDILISEWVGPDIKNSDEFVIQFDQTSLGLPTRDYFLQESNKVYLDAYKTYLVTIAELLGGDPDHERGHPSHSAQQAPRPAARGHLKLGTTSCNTGPHLPQEAES</sequence>
<keyword evidence="5" id="KW-0479">Metal-binding</keyword>
<dbReference type="Proteomes" id="UP000053240">
    <property type="component" value="Unassembled WGS sequence"/>
</dbReference>
<dbReference type="Pfam" id="PF05649">
    <property type="entry name" value="Peptidase_M13_N"/>
    <property type="match status" value="2"/>
</dbReference>